<feature type="domain" description="RING-type" evidence="3">
    <location>
        <begin position="9"/>
        <end position="45"/>
    </location>
</feature>
<evidence type="ECO:0000313" key="6">
    <source>
        <dbReference type="Proteomes" id="UP000676336"/>
    </source>
</evidence>
<evidence type="ECO:0000259" key="3">
    <source>
        <dbReference type="Pfam" id="PF13639"/>
    </source>
</evidence>
<protein>
    <recommendedName>
        <fullName evidence="3">RING-type domain-containing protein</fullName>
    </recommendedName>
</protein>
<keyword evidence="1" id="KW-0863">Zinc-finger</keyword>
<proteinExistence type="predicted"/>
<comment type="caution">
    <text evidence="5">The sequence shown here is derived from an EMBL/GenBank/DDBJ whole genome shotgun (WGS) entry which is preliminary data.</text>
</comment>
<evidence type="ECO:0000313" key="4">
    <source>
        <dbReference type="EMBL" id="CAF4473858.1"/>
    </source>
</evidence>
<name>A0A8S2X3G8_9BILA</name>
<dbReference type="InterPro" id="IPR001841">
    <property type="entry name" value="Znf_RING"/>
</dbReference>
<dbReference type="InterPro" id="IPR051073">
    <property type="entry name" value="ZNRF3_Arkadia_E3_ligases"/>
</dbReference>
<evidence type="ECO:0000256" key="2">
    <source>
        <dbReference type="ARBA" id="ARBA00022833"/>
    </source>
</evidence>
<keyword evidence="1" id="KW-0479">Metal-binding</keyword>
<dbReference type="AlphaFoldDB" id="A0A8S2X3G8"/>
<dbReference type="SUPFAM" id="SSF57850">
    <property type="entry name" value="RING/U-box"/>
    <property type="match status" value="1"/>
</dbReference>
<sequence length="46" mass="5383">MQCKVKNSNCVICLEDFYDDEEIAVCPCEHAFHKHCLSPWLQHNCT</sequence>
<evidence type="ECO:0000313" key="5">
    <source>
        <dbReference type="EMBL" id="CAF4476508.1"/>
    </source>
</evidence>
<gene>
    <name evidence="4" type="ORF">SMN809_LOCUS33720</name>
    <name evidence="5" type="ORF">SMN809_LOCUS33837</name>
</gene>
<organism evidence="5 6">
    <name type="scientific">Rotaria magnacalcarata</name>
    <dbReference type="NCBI Taxonomy" id="392030"/>
    <lineage>
        <taxon>Eukaryota</taxon>
        <taxon>Metazoa</taxon>
        <taxon>Spiralia</taxon>
        <taxon>Gnathifera</taxon>
        <taxon>Rotifera</taxon>
        <taxon>Eurotatoria</taxon>
        <taxon>Bdelloidea</taxon>
        <taxon>Philodinida</taxon>
        <taxon>Philodinidae</taxon>
        <taxon>Rotaria</taxon>
    </lineage>
</organism>
<dbReference type="EMBL" id="CAJOBI010074884">
    <property type="protein sequence ID" value="CAF4473858.1"/>
    <property type="molecule type" value="Genomic_DNA"/>
</dbReference>
<dbReference type="EMBL" id="CAJOBI010075513">
    <property type="protein sequence ID" value="CAF4476508.1"/>
    <property type="molecule type" value="Genomic_DNA"/>
</dbReference>
<dbReference type="Proteomes" id="UP000676336">
    <property type="component" value="Unassembled WGS sequence"/>
</dbReference>
<dbReference type="GO" id="GO:0008270">
    <property type="term" value="F:zinc ion binding"/>
    <property type="evidence" value="ECO:0007669"/>
    <property type="project" value="UniProtKB-KW"/>
</dbReference>
<keyword evidence="2" id="KW-0862">Zinc</keyword>
<accession>A0A8S2X3G8</accession>
<dbReference type="PANTHER" id="PTHR16200">
    <property type="entry name" value="RING ZINC FINGER"/>
    <property type="match status" value="1"/>
</dbReference>
<dbReference type="InterPro" id="IPR013083">
    <property type="entry name" value="Znf_RING/FYVE/PHD"/>
</dbReference>
<dbReference type="Gene3D" id="3.30.40.10">
    <property type="entry name" value="Zinc/RING finger domain, C3HC4 (zinc finger)"/>
    <property type="match status" value="1"/>
</dbReference>
<dbReference type="Pfam" id="PF13639">
    <property type="entry name" value="zf-RING_2"/>
    <property type="match status" value="1"/>
</dbReference>
<feature type="non-terminal residue" evidence="5">
    <location>
        <position position="1"/>
    </location>
</feature>
<reference evidence="5" key="1">
    <citation type="submission" date="2021-02" db="EMBL/GenBank/DDBJ databases">
        <authorList>
            <person name="Nowell W R."/>
        </authorList>
    </citation>
    <scope>NUCLEOTIDE SEQUENCE</scope>
</reference>
<evidence type="ECO:0000256" key="1">
    <source>
        <dbReference type="ARBA" id="ARBA00022771"/>
    </source>
</evidence>